<evidence type="ECO:0000313" key="2">
    <source>
        <dbReference type="Proteomes" id="UP001501508"/>
    </source>
</evidence>
<proteinExistence type="predicted"/>
<gene>
    <name evidence="1" type="ORF">GCM10023091_31520</name>
</gene>
<comment type="caution">
    <text evidence="1">The sequence shown here is derived from an EMBL/GenBank/DDBJ whole genome shotgun (WGS) entry which is preliminary data.</text>
</comment>
<dbReference type="EMBL" id="BAABEY010000029">
    <property type="protein sequence ID" value="GAA4443265.1"/>
    <property type="molecule type" value="Genomic_DNA"/>
</dbReference>
<accession>A0ABP8M2H7</accession>
<keyword evidence="2" id="KW-1185">Reference proteome</keyword>
<evidence type="ECO:0000313" key="1">
    <source>
        <dbReference type="EMBL" id="GAA4443265.1"/>
    </source>
</evidence>
<protein>
    <recommendedName>
        <fullName evidence="3">Alpha-L-rhamnosidase six-hairpin glycosidase domain-containing protein</fullName>
    </recommendedName>
</protein>
<dbReference type="Proteomes" id="UP001501508">
    <property type="component" value="Unassembled WGS sequence"/>
</dbReference>
<evidence type="ECO:0008006" key="3">
    <source>
        <dbReference type="Google" id="ProtNLM"/>
    </source>
</evidence>
<organism evidence="1 2">
    <name type="scientific">Ravibacter arvi</name>
    <dbReference type="NCBI Taxonomy" id="2051041"/>
    <lineage>
        <taxon>Bacteria</taxon>
        <taxon>Pseudomonadati</taxon>
        <taxon>Bacteroidota</taxon>
        <taxon>Cytophagia</taxon>
        <taxon>Cytophagales</taxon>
        <taxon>Spirosomataceae</taxon>
        <taxon>Ravibacter</taxon>
    </lineage>
</organism>
<dbReference type="InterPro" id="IPR012341">
    <property type="entry name" value="6hp_glycosidase-like_sf"/>
</dbReference>
<dbReference type="SUPFAM" id="SSF48208">
    <property type="entry name" value="Six-hairpin glycosidases"/>
    <property type="match status" value="1"/>
</dbReference>
<reference evidence="2" key="1">
    <citation type="journal article" date="2019" name="Int. J. Syst. Evol. Microbiol.">
        <title>The Global Catalogue of Microorganisms (GCM) 10K type strain sequencing project: providing services to taxonomists for standard genome sequencing and annotation.</title>
        <authorList>
            <consortium name="The Broad Institute Genomics Platform"/>
            <consortium name="The Broad Institute Genome Sequencing Center for Infectious Disease"/>
            <person name="Wu L."/>
            <person name="Ma J."/>
        </authorList>
    </citation>
    <scope>NUCLEOTIDE SEQUENCE [LARGE SCALE GENOMIC DNA]</scope>
    <source>
        <strain evidence="2">JCM 31920</strain>
    </source>
</reference>
<dbReference type="InterPro" id="IPR008928">
    <property type="entry name" value="6-hairpin_glycosidase_sf"/>
</dbReference>
<dbReference type="Gene3D" id="1.50.10.10">
    <property type="match status" value="1"/>
</dbReference>
<name>A0ABP8M2H7_9BACT</name>
<sequence>MDQNKNGMSSRLILLLAALVMGTAFSFGQKPPATEAGVVMVWEGSVKSGSIEVSNGKPGRIILPKGGGKADGSKFAVSDNTRSLQVHISEAHLGIGPDPTIVHVRSDRFSFSFLLRDVNREYPVYLPQYKVAVSAAGDTRSYGEIEKAILERKTFTKVQQIEKEPETSFEAVAPQNKDMNVPIWLGIGRDMRMFDITEELQDVGQEGKVIRPKYASSGVRVEETKNNGAYIYVLGRGVGAKNNVSRRLDKGVLPIYHSELKDDDVVYNSISFVSFAGKSLTEATNKGTHYVVSDKHSYGRSFKDEHKAELEERMKTAYSFDEDMVLYSRTTIENTGRVPRYAWLKAPRPGTGWWYQKIHNYDEKTGFSSYTSSNNVFCISHLNGEPLPNEEVAILLKPGEKAEYDFFMPHSPISAEKAGLLAKQSFPQRLAESRKYWEQKLAAAGKLRLPEKRIEEMLQAGLLHLDLVTFGQGPQGTLSANVGVYSPIGTESSPIIQFYLSMGWFDVAKRALNYFLDTQLKNGFIQNFEGYTVETGAALWNMGEYVRYTGDSEWLQQSKARILKSCEYLMEWREKNKKEELRKKGYGMIAGKVADPEDHFHQFMLNGYGYLGLSRIAEALKNSDPELSARLGREAAAWKNDIRETVGALWGHSPVVPLGDGRWVPTLPPWAEADGPRNLYLKKETFWSHGTFTGADALLGPLYLVFCEVIDPQSPEAATLLDYHSELYYQGNSAFSQPYYSRHNWLQAKLGMVKPFLSTYYNTFSAHADRGTYTFWEHMYRLSAHKTHEEAWFLMETRWMLYMEDGDTLGLLKTIPRAWLEDGKEILLEGVKSYFGEVTAKVSSNVEQGFIEAAIDCPGNKKPRTVTIRLPHPENKRPAAVTGGVYDEKSETVTIKDFNGSARVRVTF</sequence>